<name>A0AAU6W678_9CNID</name>
<dbReference type="AlphaFoldDB" id="A0AAU6W678"/>
<organism evidence="1">
    <name type="scientific">Cephea cephea</name>
    <dbReference type="NCBI Taxonomy" id="880218"/>
    <lineage>
        <taxon>Eukaryota</taxon>
        <taxon>Metazoa</taxon>
        <taxon>Cnidaria</taxon>
        <taxon>Scyphozoa</taxon>
        <taxon>Rhizostomeae</taxon>
        <taxon>Cepheidae</taxon>
        <taxon>Cephea</taxon>
    </lineage>
</organism>
<accession>A0AAU6W678</accession>
<protein>
    <submittedName>
        <fullName evidence="1">Uncharacterized protein</fullName>
    </submittedName>
</protein>
<geneLocation type="mitochondrion" evidence="1"/>
<keyword evidence="1" id="KW-0496">Mitochondrion</keyword>
<gene>
    <name evidence="1" type="primary">orf314</name>
</gene>
<dbReference type="EMBL" id="PP763743">
    <property type="protein sequence ID" value="XAM96196.1"/>
    <property type="molecule type" value="Genomic_DNA"/>
</dbReference>
<reference evidence="1" key="1">
    <citation type="submission" date="2024-05" db="EMBL/GenBank/DDBJ databases">
        <title>New mitochondrial genomes derived from Cephea cephea and Mastigias albipunctata (Scyphozoa: Rhizostomeae), with an analysis of phylogenetic relationships.</title>
        <authorList>
            <person name="Tan K.C."/>
            <person name="Ames C.L."/>
            <person name="Collins A.G."/>
        </authorList>
    </citation>
    <scope>NUCLEOTIDE SEQUENCE</scope>
    <source>
        <strain evidence="1">AGC18069</strain>
    </source>
</reference>
<sequence length="100" mass="12009">MRITKKKTRLETWTYYSIINGTLPNNLTTMTQTIIHQYTHNKVNTIWLHVNNSYYTIIHHKKTRINTTPDLAKMLLTKIHQYTHQYAHQYNNITIIHKST</sequence>
<proteinExistence type="predicted"/>
<evidence type="ECO:0000313" key="1">
    <source>
        <dbReference type="EMBL" id="XAM96196.1"/>
    </source>
</evidence>